<dbReference type="Proteomes" id="UP001153387">
    <property type="component" value="Unassembled WGS sequence"/>
</dbReference>
<accession>A0A9X4KND6</accession>
<comment type="caution">
    <text evidence="1">The sequence shown here is derived from an EMBL/GenBank/DDBJ whole genome shotgun (WGS) entry which is preliminary data.</text>
</comment>
<name>A0A9X4KND6_9BACL</name>
<keyword evidence="2" id="KW-1185">Reference proteome</keyword>
<gene>
    <name evidence="1" type="ORF">OMP38_21895</name>
</gene>
<dbReference type="EMBL" id="JAPDHZ010000004">
    <property type="protein sequence ID" value="MDG0793202.1"/>
    <property type="molecule type" value="Genomic_DNA"/>
</dbReference>
<reference evidence="1 2" key="1">
    <citation type="submission" date="2022-10" db="EMBL/GenBank/DDBJ databases">
        <title>Comparative genomic analysis of Cohnella hashimotonis sp. nov., isolated from the International Space Station.</title>
        <authorList>
            <person name="Simpson A."/>
            <person name="Venkateswaran K."/>
        </authorList>
    </citation>
    <scope>NUCLEOTIDE SEQUENCE [LARGE SCALE GENOMIC DNA]</scope>
    <source>
        <strain evidence="1 2">DSM 18997</strain>
    </source>
</reference>
<evidence type="ECO:0000313" key="2">
    <source>
        <dbReference type="Proteomes" id="UP001153387"/>
    </source>
</evidence>
<protein>
    <submittedName>
        <fullName evidence="1">Uncharacterized protein</fullName>
    </submittedName>
</protein>
<dbReference type="RefSeq" id="WP_277567020.1">
    <property type="nucleotide sequence ID" value="NZ_JAPDHZ010000004.1"/>
</dbReference>
<evidence type="ECO:0000313" key="1">
    <source>
        <dbReference type="EMBL" id="MDG0793202.1"/>
    </source>
</evidence>
<sequence length="116" mass="11850">MDKTTLEASFDSQEEAEAAVRKLTALRGDRFRMESAAAGADFGSKASRKDAIASGVASAMLYGGAELEAAEELGSGAAEYSPAASKAAAIHLTADIPGESVEQARRVIQDTGGTLA</sequence>
<dbReference type="AlphaFoldDB" id="A0A9X4KND6"/>
<proteinExistence type="predicted"/>
<organism evidence="1 2">
    <name type="scientific">Cohnella ginsengisoli</name>
    <dbReference type="NCBI Taxonomy" id="425004"/>
    <lineage>
        <taxon>Bacteria</taxon>
        <taxon>Bacillati</taxon>
        <taxon>Bacillota</taxon>
        <taxon>Bacilli</taxon>
        <taxon>Bacillales</taxon>
        <taxon>Paenibacillaceae</taxon>
        <taxon>Cohnella</taxon>
    </lineage>
</organism>